<dbReference type="InterPro" id="IPR045152">
    <property type="entry name" value="EDC4-like"/>
</dbReference>
<evidence type="ECO:0000256" key="6">
    <source>
        <dbReference type="ARBA" id="ARBA00023054"/>
    </source>
</evidence>
<feature type="compositionally biased region" description="Low complexity" evidence="7">
    <location>
        <begin position="1286"/>
        <end position="1336"/>
    </location>
</feature>
<feature type="compositionally biased region" description="Polar residues" evidence="7">
    <location>
        <begin position="875"/>
        <end position="886"/>
    </location>
</feature>
<evidence type="ECO:0000313" key="10">
    <source>
        <dbReference type="EMBL" id="KAF0397554.1"/>
    </source>
</evidence>
<feature type="domain" description="Enhancer of mRNA-decapping protein 4 WD40 repeat region" evidence="8">
    <location>
        <begin position="318"/>
        <end position="592"/>
    </location>
</feature>
<evidence type="ECO:0000256" key="7">
    <source>
        <dbReference type="SAM" id="MobiDB-lite"/>
    </source>
</evidence>
<dbReference type="Pfam" id="PF21289">
    <property type="entry name" value="EDC4_C"/>
    <property type="match status" value="1"/>
</dbReference>
<dbReference type="Pfam" id="PF16529">
    <property type="entry name" value="Ge1_WD40"/>
    <property type="match status" value="1"/>
</dbReference>
<dbReference type="GO" id="GO:0000932">
    <property type="term" value="C:P-body"/>
    <property type="evidence" value="ECO:0007669"/>
    <property type="project" value="UniProtKB-SubCell"/>
</dbReference>
<sequence length="1487" mass="165130">MDPASATLLSILHKSQASPSESTMAGQKSPPPLPAPEVMSPNPLTSLFSTINQNSLTSPVSTTPHGVVVSQIQSPSNGEFKNLPSSTAVDPTLNVDKASTESLKLALFGRSTPLEESQQENEIQYQPETSIVSNENPEEEDNSFLEETSEIDEQLSSPTEVIDYNKLSSLESIKPTSTSTAIKHSPPVTNKSIFTYSNPFDLLKKSPPSSPSHRHPVVHQWTSQSSPPSQKKKDVSTVQKEGGVFYRSQQQIEPFLSGFSAWNVRANSAPKGQTSIPDGVKLPRGILLYDTGERNEKVLCSKDLELTTITLIPSDLEYRLGKSIAVNGRYICYVVKGGKIRVISTLYGSKTLLKNHDKDKSILDMCIRETSHDGLDQGQSEKQLLLTIGGDSKITVWEISEPPSEPSAEIPYKVLLEIDARESLEDSKQPRYHRAVWHPLNPNLFAVAADTNEVMVFDIIKILEGNETGSFKESEISEKILKSQIHHKPISDLAFSYDGTILATASEDCVIFSALNQEPESDMSISPVRKIILDGQQVSSVLFVDKGEFSSEQSSFKFRYVVIGTERNTMLHLYDVESDEYIQSIKFLPPPERRSSLNKGYRKEEAMFNCISFDQRSHTLVIANSARISIFALHLNMPSKNLEKLDLFNQSNLMGNGQFEYDSITTPDEFSILNSVQFDYMIEFPVNQLIGSFVIIPDTTSSNGFSLYCIQSKAVQQYCISGDLLLPPNIDACPEYVSAERVLDRQRQDDEDDAKKEQGAIYSESLDFSSNTEGVNVEESTAEKDIIKETLVVENSYLAGDGPEITSATSEVDESTSTGKQNMIIEGNMSESTYLPDESEAKNVENQKTTNIKLSTAVNGAIAKLKEKKKTIAATSTASVVQNAEISSDSEKTSRRKESRRGLEKEKDNENFIQSSEVTNKSAGKKSAEGVPKNGKSNAGGEKNRKATEILQDGTNIKVSGGKSYSGPEVPPTIGQSSTTASGTGISPAQMQTILKEIKKMEDNVTNKLGKMFSKELEKQFQKIEDERIAHQAAETSRQEAILKIVSQTLSTNTTKLLESTIRNEVQTSVLPTLSKMVTTAVDKHAHKGMVDAVNKNIPAAIEKSVADNVQRVLAKTPVIESIAKGVSKSIRPVIEETFRENFTTVLIPSYQKATNAMFEQITATFEAGLQDIAHKSAQVSSYSNMGSVGDQNALARLQASLEHLTLSIQQLQQLHLQVNPQSNLTRHVEQQVNRTSDELQHHLARSLSGELKRILIPHNCATTQPPPVTQQETYGFSSSGRPSSQQQQHQQQQHQQQQHQQQQHQQQQHQQQQHQQQQHQQQQHQHQQHQHQQQQLFSPVETAGLEDSNNSVIERALEAQNYEDAFVAVLASHELPLILRLCSNVSPKTVFPPARPLLSQPVILSLIHHLSLELNKYSELKLAWMEEAVIKLNPKDLIIREHCERLLPMVKQRLEQYYYQVASQDPQSPNLKNISLLVHVVNGLLI</sequence>
<protein>
    <submittedName>
        <fullName evidence="10">WD domain, G-beta repeat-containing protein</fullName>
    </submittedName>
</protein>
<feature type="region of interest" description="Disordered" evidence="7">
    <location>
        <begin position="744"/>
        <end position="763"/>
    </location>
</feature>
<evidence type="ECO:0000256" key="3">
    <source>
        <dbReference type="ARBA" id="ARBA00022490"/>
    </source>
</evidence>
<keyword evidence="4" id="KW-0853">WD repeat</keyword>
<dbReference type="PANTHER" id="PTHR15598:SF5">
    <property type="entry name" value="ENHANCER OF MRNA-DECAPPING PROTEIN 4"/>
    <property type="match status" value="1"/>
</dbReference>
<evidence type="ECO:0000256" key="5">
    <source>
        <dbReference type="ARBA" id="ARBA00022737"/>
    </source>
</evidence>
<dbReference type="GO" id="GO:0031087">
    <property type="term" value="P:deadenylation-independent decapping of nuclear-transcribed mRNA"/>
    <property type="evidence" value="ECO:0007669"/>
    <property type="project" value="InterPro"/>
</dbReference>
<dbReference type="Gene3D" id="1.10.220.100">
    <property type="entry name" value="conserved c-terminal region of ge- 1"/>
    <property type="match status" value="1"/>
</dbReference>
<feature type="region of interest" description="Disordered" evidence="7">
    <location>
        <begin position="1"/>
        <end position="46"/>
    </location>
</feature>
<accession>A0A8H3X491</accession>
<feature type="domain" description="Enhancer of mRNA-decapping protein 4 C-terminal" evidence="9">
    <location>
        <begin position="1354"/>
        <end position="1465"/>
    </location>
</feature>
<feature type="region of interest" description="Disordered" evidence="7">
    <location>
        <begin position="875"/>
        <end position="986"/>
    </location>
</feature>
<dbReference type="InterPro" id="IPR015943">
    <property type="entry name" value="WD40/YVTN_repeat-like_dom_sf"/>
</dbReference>
<feature type="compositionally biased region" description="Acidic residues" evidence="7">
    <location>
        <begin position="136"/>
        <end position="153"/>
    </location>
</feature>
<comment type="similarity">
    <text evidence="2">Belongs to the WD repeat EDC4 family.</text>
</comment>
<feature type="compositionally biased region" description="Polar residues" evidence="7">
    <location>
        <begin position="13"/>
        <end position="26"/>
    </location>
</feature>
<dbReference type="SUPFAM" id="SSF50978">
    <property type="entry name" value="WD40 repeat-like"/>
    <property type="match status" value="1"/>
</dbReference>
<dbReference type="InterPro" id="IPR049404">
    <property type="entry name" value="EDC4_C"/>
</dbReference>
<feature type="compositionally biased region" description="Basic and acidic residues" evidence="7">
    <location>
        <begin position="744"/>
        <end position="758"/>
    </location>
</feature>
<proteinExistence type="inferred from homology"/>
<dbReference type="InterPro" id="IPR044938">
    <property type="entry name" value="EDC4_C_sf"/>
</dbReference>
<keyword evidence="5" id="KW-0677">Repeat</keyword>
<dbReference type="PANTHER" id="PTHR15598">
    <property type="entry name" value="ENHANCER OF MRNA-DECAPPING PROTEIN 4"/>
    <property type="match status" value="1"/>
</dbReference>
<gene>
    <name evidence="10" type="ORF">F8M41_009938</name>
</gene>
<dbReference type="EMBL" id="WTPW01002098">
    <property type="protein sequence ID" value="KAF0397554.1"/>
    <property type="molecule type" value="Genomic_DNA"/>
</dbReference>
<feature type="region of interest" description="Disordered" evidence="7">
    <location>
        <begin position="204"/>
        <end position="238"/>
    </location>
</feature>
<evidence type="ECO:0000256" key="4">
    <source>
        <dbReference type="ARBA" id="ARBA00022574"/>
    </source>
</evidence>
<reference evidence="10 11" key="1">
    <citation type="journal article" date="2019" name="Environ. Microbiol.">
        <title>At the nexus of three kingdoms: the genome of the mycorrhizal fungus Gigaspora margarita provides insights into plant, endobacterial and fungal interactions.</title>
        <authorList>
            <person name="Venice F."/>
            <person name="Ghignone S."/>
            <person name="Salvioli di Fossalunga A."/>
            <person name="Amselem J."/>
            <person name="Novero M."/>
            <person name="Xianan X."/>
            <person name="Sedzielewska Toro K."/>
            <person name="Morin E."/>
            <person name="Lipzen A."/>
            <person name="Grigoriev I.V."/>
            <person name="Henrissat B."/>
            <person name="Martin F.M."/>
            <person name="Bonfante P."/>
        </authorList>
    </citation>
    <scope>NUCLEOTIDE SEQUENCE [LARGE SCALE GENOMIC DNA]</scope>
    <source>
        <strain evidence="10 11">BEG34</strain>
    </source>
</reference>
<keyword evidence="11" id="KW-1185">Reference proteome</keyword>
<dbReference type="InterPro" id="IPR001680">
    <property type="entry name" value="WD40_rpt"/>
</dbReference>
<feature type="compositionally biased region" description="Basic and acidic residues" evidence="7">
    <location>
        <begin position="900"/>
        <end position="910"/>
    </location>
</feature>
<feature type="compositionally biased region" description="Polar residues" evidence="7">
    <location>
        <begin position="974"/>
        <end position="986"/>
    </location>
</feature>
<comment type="caution">
    <text evidence="10">The sequence shown here is derived from an EMBL/GenBank/DDBJ whole genome shotgun (WGS) entry which is preliminary data.</text>
</comment>
<evidence type="ECO:0000256" key="1">
    <source>
        <dbReference type="ARBA" id="ARBA00004201"/>
    </source>
</evidence>
<comment type="subcellular location">
    <subcellularLocation>
        <location evidence="1">Cytoplasm</location>
        <location evidence="1">P-body</location>
    </subcellularLocation>
</comment>
<feature type="region of interest" description="Disordered" evidence="7">
    <location>
        <begin position="1261"/>
        <end position="1337"/>
    </location>
</feature>
<evidence type="ECO:0000313" key="11">
    <source>
        <dbReference type="Proteomes" id="UP000439903"/>
    </source>
</evidence>
<dbReference type="InterPro" id="IPR036322">
    <property type="entry name" value="WD40_repeat_dom_sf"/>
</dbReference>
<keyword evidence="3" id="KW-0963">Cytoplasm</keyword>
<name>A0A8H3X491_GIGMA</name>
<feature type="region of interest" description="Disordered" evidence="7">
    <location>
        <begin position="111"/>
        <end position="160"/>
    </location>
</feature>
<feature type="compositionally biased region" description="Polar residues" evidence="7">
    <location>
        <begin position="114"/>
        <end position="135"/>
    </location>
</feature>
<evidence type="ECO:0000259" key="8">
    <source>
        <dbReference type="Pfam" id="PF16529"/>
    </source>
</evidence>
<evidence type="ECO:0000256" key="2">
    <source>
        <dbReference type="ARBA" id="ARBA00009639"/>
    </source>
</evidence>
<dbReference type="InterPro" id="IPR032401">
    <property type="entry name" value="EDC4_WD40"/>
</dbReference>
<feature type="compositionally biased region" description="Polar residues" evidence="7">
    <location>
        <begin position="911"/>
        <end position="922"/>
    </location>
</feature>
<dbReference type="Gene3D" id="2.130.10.10">
    <property type="entry name" value="YVTN repeat-like/Quinoprotein amine dehydrogenase"/>
    <property type="match status" value="1"/>
</dbReference>
<keyword evidence="6" id="KW-0175">Coiled coil</keyword>
<dbReference type="Proteomes" id="UP000439903">
    <property type="component" value="Unassembled WGS sequence"/>
</dbReference>
<dbReference type="OrthoDB" id="21128at2759"/>
<organism evidence="10 11">
    <name type="scientific">Gigaspora margarita</name>
    <dbReference type="NCBI Taxonomy" id="4874"/>
    <lineage>
        <taxon>Eukaryota</taxon>
        <taxon>Fungi</taxon>
        <taxon>Fungi incertae sedis</taxon>
        <taxon>Mucoromycota</taxon>
        <taxon>Glomeromycotina</taxon>
        <taxon>Glomeromycetes</taxon>
        <taxon>Diversisporales</taxon>
        <taxon>Gigasporaceae</taxon>
        <taxon>Gigaspora</taxon>
    </lineage>
</organism>
<feature type="compositionally biased region" description="Polar residues" evidence="7">
    <location>
        <begin position="1273"/>
        <end position="1285"/>
    </location>
</feature>
<dbReference type="SMART" id="SM00320">
    <property type="entry name" value="WD40"/>
    <property type="match status" value="3"/>
</dbReference>
<evidence type="ECO:0000259" key="9">
    <source>
        <dbReference type="Pfam" id="PF21289"/>
    </source>
</evidence>